<dbReference type="AlphaFoldDB" id="A0A8H3ZXP6"/>
<name>A0A8H3ZXP6_GIGMA</name>
<evidence type="ECO:0000313" key="1">
    <source>
        <dbReference type="EMBL" id="KAF0358888.1"/>
    </source>
</evidence>
<organism evidence="1 2">
    <name type="scientific">Gigaspora margarita</name>
    <dbReference type="NCBI Taxonomy" id="4874"/>
    <lineage>
        <taxon>Eukaryota</taxon>
        <taxon>Fungi</taxon>
        <taxon>Fungi incertae sedis</taxon>
        <taxon>Mucoromycota</taxon>
        <taxon>Glomeromycotina</taxon>
        <taxon>Glomeromycetes</taxon>
        <taxon>Diversisporales</taxon>
        <taxon>Gigasporaceae</taxon>
        <taxon>Gigaspora</taxon>
    </lineage>
</organism>
<dbReference type="Proteomes" id="UP000439903">
    <property type="component" value="Unassembled WGS sequence"/>
</dbReference>
<reference evidence="1 2" key="1">
    <citation type="journal article" date="2019" name="Environ. Microbiol.">
        <title>At the nexus of three kingdoms: the genome of the mycorrhizal fungus Gigaspora margarita provides insights into plant, endobacterial and fungal interactions.</title>
        <authorList>
            <person name="Venice F."/>
            <person name="Ghignone S."/>
            <person name="Salvioli di Fossalunga A."/>
            <person name="Amselem J."/>
            <person name="Novero M."/>
            <person name="Xianan X."/>
            <person name="Sedzielewska Toro K."/>
            <person name="Morin E."/>
            <person name="Lipzen A."/>
            <person name="Grigoriev I.V."/>
            <person name="Henrissat B."/>
            <person name="Martin F.M."/>
            <person name="Bonfante P."/>
        </authorList>
    </citation>
    <scope>NUCLEOTIDE SEQUENCE [LARGE SCALE GENOMIC DNA]</scope>
    <source>
        <strain evidence="1 2">BEG34</strain>
    </source>
</reference>
<proteinExistence type="predicted"/>
<sequence>MLTRISPKPYDQSGFSRPALRSLQPRAFFQYSQKRARQVEPAYKFPSFKNVHLDSIRVSFKPAPTEDFVIPKDVKVLDTDLEQYVVPHVDSDVLSNPKFDSKKIGKNETLTDTLVDELLRFAKLNSFPLMIINKPRHELYFGDYCVVANPEFLIKSQDCVLVAVEDKHLDIVRPGSGFGEPQLAIEILSSGSENSRPYYDEKLGYFRDQTVFAIRVISLHVTFYKAMIPAKYWNELENNYPEEQSIEILKWPAINLKDSGFDLAEPDGRKKVLYSLINIRQSLLQSIRNN</sequence>
<dbReference type="OrthoDB" id="2408098at2759"/>
<keyword evidence="2" id="KW-1185">Reference proteome</keyword>
<gene>
    <name evidence="1" type="ORF">F8M41_014398</name>
</gene>
<protein>
    <recommendedName>
        <fullName evidence="3">Restriction endonuclease domain-containing protein</fullName>
    </recommendedName>
</protein>
<evidence type="ECO:0000313" key="2">
    <source>
        <dbReference type="Proteomes" id="UP000439903"/>
    </source>
</evidence>
<dbReference type="EMBL" id="WTPW01002952">
    <property type="protein sequence ID" value="KAF0358888.1"/>
    <property type="molecule type" value="Genomic_DNA"/>
</dbReference>
<evidence type="ECO:0008006" key="3">
    <source>
        <dbReference type="Google" id="ProtNLM"/>
    </source>
</evidence>
<accession>A0A8H3ZXP6</accession>
<comment type="caution">
    <text evidence="1">The sequence shown here is derived from an EMBL/GenBank/DDBJ whole genome shotgun (WGS) entry which is preliminary data.</text>
</comment>